<gene>
    <name evidence="3" type="ORF">Kpol_1062p19</name>
</gene>
<evidence type="ECO:0000313" key="4">
    <source>
        <dbReference type="Proteomes" id="UP000000267"/>
    </source>
</evidence>
<organism evidence="4">
    <name type="scientific">Vanderwaltozyma polyspora (strain ATCC 22028 / DSM 70294 / BCRC 21397 / CBS 2163 / NBRC 10782 / NRRL Y-8283 / UCD 57-17)</name>
    <name type="common">Kluyveromyces polysporus</name>
    <dbReference type="NCBI Taxonomy" id="436907"/>
    <lineage>
        <taxon>Eukaryota</taxon>
        <taxon>Fungi</taxon>
        <taxon>Dikarya</taxon>
        <taxon>Ascomycota</taxon>
        <taxon>Saccharomycotina</taxon>
        <taxon>Saccharomycetes</taxon>
        <taxon>Saccharomycetales</taxon>
        <taxon>Saccharomycetaceae</taxon>
        <taxon>Vanderwaltozyma</taxon>
    </lineage>
</organism>
<evidence type="ECO:0000256" key="1">
    <source>
        <dbReference type="SAM" id="MobiDB-lite"/>
    </source>
</evidence>
<keyword evidence="2" id="KW-0812">Transmembrane</keyword>
<sequence>MHPKRPTSTSTSTSTSSVPGHTETYNSQLLNRENHWEIKHVWLSIYTHAQSSQVRSGQVRSQWCQNTTTEQQIAAVALPTCTNIPIHHPCFWGSPPPCPNKNCLMGEIITDLISNNEVTRFQISHVLSLSLGEGEGSGVEWSGVGGGGVPCCHFPVVFSNNAQLCPSPCLPVLGVCMYSLELLYCCILLFIVYCILSHYVQRNNAEKNC</sequence>
<dbReference type="EMBL" id="DS480406">
    <property type="protein sequence ID" value="EDO17311.1"/>
    <property type="molecule type" value="Genomic_DNA"/>
</dbReference>
<keyword evidence="4" id="KW-1185">Reference proteome</keyword>
<proteinExistence type="predicted"/>
<dbReference type="GeneID" id="5545519"/>
<evidence type="ECO:0000313" key="3">
    <source>
        <dbReference type="EMBL" id="EDO17311.1"/>
    </source>
</evidence>
<dbReference type="InParanoid" id="A7TK76"/>
<protein>
    <submittedName>
        <fullName evidence="3">Uncharacterized protein</fullName>
    </submittedName>
</protein>
<dbReference type="KEGG" id="vpo:Kpol_1062p19"/>
<feature type="region of interest" description="Disordered" evidence="1">
    <location>
        <begin position="1"/>
        <end position="23"/>
    </location>
</feature>
<feature type="compositionally biased region" description="Low complexity" evidence="1">
    <location>
        <begin position="7"/>
        <end position="17"/>
    </location>
</feature>
<feature type="transmembrane region" description="Helical" evidence="2">
    <location>
        <begin position="170"/>
        <end position="196"/>
    </location>
</feature>
<accession>A7TK76</accession>
<dbReference type="HOGENOM" id="CLU_1316286_0_0_1"/>
<keyword evidence="2" id="KW-1133">Transmembrane helix</keyword>
<name>A7TK76_VANPO</name>
<keyword evidence="2" id="KW-0472">Membrane</keyword>
<evidence type="ECO:0000256" key="2">
    <source>
        <dbReference type="SAM" id="Phobius"/>
    </source>
</evidence>
<reference evidence="3 4" key="1">
    <citation type="journal article" date="2007" name="Proc. Natl. Acad. Sci. U.S.A.">
        <title>Independent sorting-out of thousands of duplicated gene pairs in two yeast species descended from a whole-genome duplication.</title>
        <authorList>
            <person name="Scannell D.R."/>
            <person name="Frank A.C."/>
            <person name="Conant G.C."/>
            <person name="Byrne K.P."/>
            <person name="Woolfit M."/>
            <person name="Wolfe K.H."/>
        </authorList>
    </citation>
    <scope>NUCLEOTIDE SEQUENCE [LARGE SCALE GENOMIC DNA]</scope>
    <source>
        <strain evidence="4">ATCC 22028 / DSM 70294 / BCRC 21397 / CBS 2163 / NBRC 10782 / NRRL Y-8283 / UCD 57-17</strain>
    </source>
</reference>
<dbReference type="Proteomes" id="UP000000267">
    <property type="component" value="Unassembled WGS sequence"/>
</dbReference>
<dbReference type="RefSeq" id="XP_001645169.1">
    <property type="nucleotide sequence ID" value="XM_001645119.1"/>
</dbReference>
<dbReference type="AlphaFoldDB" id="A7TK76"/>